<name>A0A0G1LTA9_9BACT</name>
<dbReference type="AlphaFoldDB" id="A0A0G1LTA9"/>
<reference evidence="3 4" key="1">
    <citation type="journal article" date="2015" name="Nature">
        <title>rRNA introns, odd ribosomes, and small enigmatic genomes across a large radiation of phyla.</title>
        <authorList>
            <person name="Brown C.T."/>
            <person name="Hug L.A."/>
            <person name="Thomas B.C."/>
            <person name="Sharon I."/>
            <person name="Castelle C.J."/>
            <person name="Singh A."/>
            <person name="Wilkins M.J."/>
            <person name="Williams K.H."/>
            <person name="Banfield J.F."/>
        </authorList>
    </citation>
    <scope>NUCLEOTIDE SEQUENCE [LARGE SCALE GENOMIC DNA]</scope>
</reference>
<gene>
    <name evidence="3" type="ORF">UW63_C0001G0009</name>
</gene>
<evidence type="ECO:0000256" key="1">
    <source>
        <dbReference type="SAM" id="Coils"/>
    </source>
</evidence>
<organism evidence="3 4">
    <name type="scientific">Candidatus Uhrbacteria bacterium GW2011_GWF2_44_350</name>
    <dbReference type="NCBI Taxonomy" id="1619000"/>
    <lineage>
        <taxon>Bacteria</taxon>
        <taxon>Candidatus Uhriibacteriota</taxon>
    </lineage>
</organism>
<evidence type="ECO:0000313" key="4">
    <source>
        <dbReference type="Proteomes" id="UP000034154"/>
    </source>
</evidence>
<feature type="domain" description="KilA-N DNA-binding" evidence="2">
    <location>
        <begin position="16"/>
        <end position="97"/>
    </location>
</feature>
<protein>
    <recommendedName>
        <fullName evidence="2">KilA-N DNA-binding domain-containing protein</fullName>
    </recommendedName>
</protein>
<feature type="coiled-coil region" evidence="1">
    <location>
        <begin position="173"/>
        <end position="232"/>
    </location>
</feature>
<dbReference type="Pfam" id="PF10543">
    <property type="entry name" value="ORF6N"/>
    <property type="match status" value="1"/>
</dbReference>
<dbReference type="EMBL" id="LCJB01000001">
    <property type="protein sequence ID" value="KKT72087.1"/>
    <property type="molecule type" value="Genomic_DNA"/>
</dbReference>
<dbReference type="PATRIC" id="fig|1619000.3.peg.11"/>
<keyword evidence="1" id="KW-0175">Coiled coil</keyword>
<evidence type="ECO:0000313" key="3">
    <source>
        <dbReference type="EMBL" id="KKT72087.1"/>
    </source>
</evidence>
<dbReference type="InterPro" id="IPR018873">
    <property type="entry name" value="KilA-N_DNA-bd_domain"/>
</dbReference>
<sequence>MSYNSLSIIESTKNIIKNIRGQFVIIDSDLANIYGVETKRLNEQVRRNIHKFPVDFMFLLNYEEFDTLRSQNATSKGGRRYLPYAFTEHGVLQAANVLNSPLANSMSIFVIRAFIELRQVFFSQQEIITKTSHHNTVAITDEKINRFFQDIKPKLLSAVNHILEAVVDNEKGKTIKEEARDLLKESIQNLKDRLKKTGLENEEIAARITKILSEAEKERAIARKTNAESEQIEFITTVRKLRLVLEAHQLLQGNLPAETKQIDSFLSILKDLAK</sequence>
<dbReference type="Proteomes" id="UP000034154">
    <property type="component" value="Unassembled WGS sequence"/>
</dbReference>
<evidence type="ECO:0000259" key="2">
    <source>
        <dbReference type="Pfam" id="PF10543"/>
    </source>
</evidence>
<accession>A0A0G1LTA9</accession>
<comment type="caution">
    <text evidence="3">The sequence shown here is derived from an EMBL/GenBank/DDBJ whole genome shotgun (WGS) entry which is preliminary data.</text>
</comment>
<proteinExistence type="predicted"/>